<dbReference type="HAMAP" id="MF_01333_B">
    <property type="entry name" value="Ribosomal_uL5_B"/>
    <property type="match status" value="1"/>
</dbReference>
<keyword evidence="5" id="KW-0820">tRNA-binding</keyword>
<dbReference type="GO" id="GO:0019843">
    <property type="term" value="F:rRNA binding"/>
    <property type="evidence" value="ECO:0007669"/>
    <property type="project" value="UniProtKB-UniRule"/>
</dbReference>
<dbReference type="SUPFAM" id="SSF55282">
    <property type="entry name" value="RL5-like"/>
    <property type="match status" value="1"/>
</dbReference>
<sequence>MNAKTATHNKIFQALKADMGYTNVMQTPKILKIVVSTGVGKVNKDKKRMELIVGRLARITGQAPAVRGAKKAVANFKSRIGDLVGYQVTLRGARMQAFFDKLIHVVLPRVKDFRGIRTTSIDEMGNISIGIKEHIVFPETSDEDSKDIFGLAITITTTAKNKKEAEAYLRHIGVPFRA</sequence>
<dbReference type="Pfam" id="PF00281">
    <property type="entry name" value="Ribosomal_L5"/>
    <property type="match status" value="1"/>
</dbReference>
<dbReference type="Pfam" id="PF00673">
    <property type="entry name" value="Ribosomal_L5_C"/>
    <property type="match status" value="1"/>
</dbReference>
<evidence type="ECO:0000256" key="3">
    <source>
        <dbReference type="ARBA" id="ARBA00023274"/>
    </source>
</evidence>
<dbReference type="GO" id="GO:0005840">
    <property type="term" value="C:ribosome"/>
    <property type="evidence" value="ECO:0007669"/>
    <property type="project" value="UniProtKB-KW"/>
</dbReference>
<organism evidence="9 10">
    <name type="scientific">Candidatus Kaiserbacteria bacterium RIFCSPHIGHO2_02_FULL_55_25</name>
    <dbReference type="NCBI Taxonomy" id="1798498"/>
    <lineage>
        <taxon>Bacteria</taxon>
        <taxon>Candidatus Kaiseribacteriota</taxon>
    </lineage>
</organism>
<dbReference type="PANTHER" id="PTHR11994">
    <property type="entry name" value="60S RIBOSOMAL PROTEIN L11-RELATED"/>
    <property type="match status" value="1"/>
</dbReference>
<dbReference type="EMBL" id="MFLL01000002">
    <property type="protein sequence ID" value="OGG70607.1"/>
    <property type="molecule type" value="Genomic_DNA"/>
</dbReference>
<dbReference type="GO" id="GO:0003735">
    <property type="term" value="F:structural constituent of ribosome"/>
    <property type="evidence" value="ECO:0007669"/>
    <property type="project" value="InterPro"/>
</dbReference>
<reference evidence="9 10" key="1">
    <citation type="journal article" date="2016" name="Nat. Commun.">
        <title>Thousands of microbial genomes shed light on interconnected biogeochemical processes in an aquifer system.</title>
        <authorList>
            <person name="Anantharaman K."/>
            <person name="Brown C.T."/>
            <person name="Hug L.A."/>
            <person name="Sharon I."/>
            <person name="Castelle C.J."/>
            <person name="Probst A.J."/>
            <person name="Thomas B.C."/>
            <person name="Singh A."/>
            <person name="Wilkins M.J."/>
            <person name="Karaoz U."/>
            <person name="Brodie E.L."/>
            <person name="Williams K.H."/>
            <person name="Hubbard S.S."/>
            <person name="Banfield J.F."/>
        </authorList>
    </citation>
    <scope>NUCLEOTIDE SEQUENCE [LARGE SCALE GENOMIC DNA]</scope>
</reference>
<dbReference type="InterPro" id="IPR022803">
    <property type="entry name" value="Ribosomal_uL5_dom_sf"/>
</dbReference>
<dbReference type="GO" id="GO:0006412">
    <property type="term" value="P:translation"/>
    <property type="evidence" value="ECO:0007669"/>
    <property type="project" value="UniProtKB-UniRule"/>
</dbReference>
<dbReference type="FunFam" id="3.30.1440.10:FF:000001">
    <property type="entry name" value="50S ribosomal protein L5"/>
    <property type="match status" value="1"/>
</dbReference>
<comment type="function">
    <text evidence="5">This is 1 of the proteins that bind and probably mediate the attachment of the 5S RNA into the large ribosomal subunit, where it forms part of the central protuberance. In the 70S ribosome it contacts protein S13 of the 30S subunit (bridge B1b), connecting the 2 subunits; this bridge is implicated in subunit movement. Contacts the P site tRNA; the 5S rRNA and some of its associated proteins might help stabilize positioning of ribosome-bound tRNAs.</text>
</comment>
<dbReference type="NCBIfam" id="NF000585">
    <property type="entry name" value="PRK00010.1"/>
    <property type="match status" value="1"/>
</dbReference>
<comment type="caution">
    <text evidence="9">The sequence shown here is derived from an EMBL/GenBank/DDBJ whole genome shotgun (WGS) entry which is preliminary data.</text>
</comment>
<dbReference type="GO" id="GO:1990904">
    <property type="term" value="C:ribonucleoprotein complex"/>
    <property type="evidence" value="ECO:0007669"/>
    <property type="project" value="UniProtKB-KW"/>
</dbReference>
<evidence type="ECO:0000256" key="4">
    <source>
        <dbReference type="ARBA" id="ARBA00035245"/>
    </source>
</evidence>
<evidence type="ECO:0000259" key="7">
    <source>
        <dbReference type="Pfam" id="PF00281"/>
    </source>
</evidence>
<accession>A0A1F6EAH4</accession>
<evidence type="ECO:0000256" key="5">
    <source>
        <dbReference type="HAMAP-Rule" id="MF_01333"/>
    </source>
</evidence>
<gene>
    <name evidence="5" type="primary">rplE</name>
    <name evidence="9" type="ORF">A3C20_01165</name>
</gene>
<dbReference type="AlphaFoldDB" id="A0A1F6EAH4"/>
<evidence type="ECO:0000259" key="8">
    <source>
        <dbReference type="Pfam" id="PF00673"/>
    </source>
</evidence>
<dbReference type="GO" id="GO:0000049">
    <property type="term" value="F:tRNA binding"/>
    <property type="evidence" value="ECO:0007669"/>
    <property type="project" value="UniProtKB-UniRule"/>
</dbReference>
<evidence type="ECO:0000256" key="1">
    <source>
        <dbReference type="ARBA" id="ARBA00008553"/>
    </source>
</evidence>
<dbReference type="InterPro" id="IPR002132">
    <property type="entry name" value="Ribosomal_uL5"/>
</dbReference>
<dbReference type="InterPro" id="IPR031310">
    <property type="entry name" value="Ribosomal_uL5_N"/>
</dbReference>
<dbReference type="InterPro" id="IPR020930">
    <property type="entry name" value="Ribosomal_uL5_bac-type"/>
</dbReference>
<feature type="domain" description="Large ribosomal subunit protein uL5 N-terminal" evidence="7">
    <location>
        <begin position="23"/>
        <end position="79"/>
    </location>
</feature>
<name>A0A1F6EAH4_9BACT</name>
<dbReference type="Proteomes" id="UP000176914">
    <property type="component" value="Unassembled WGS sequence"/>
</dbReference>
<dbReference type="Gene3D" id="3.30.1440.10">
    <property type="match status" value="1"/>
</dbReference>
<comment type="subunit">
    <text evidence="5">Part of the 50S ribosomal subunit; part of the 5S rRNA/L5/L18/L25 subcomplex. Contacts the 5S rRNA and the P site tRNA. Forms a bridge to the 30S subunit in the 70S ribosome.</text>
</comment>
<keyword evidence="3 5" id="KW-0687">Ribonucleoprotein</keyword>
<comment type="similarity">
    <text evidence="1 5 6">Belongs to the universal ribosomal protein uL5 family.</text>
</comment>
<evidence type="ECO:0000313" key="10">
    <source>
        <dbReference type="Proteomes" id="UP000176914"/>
    </source>
</evidence>
<keyword evidence="5" id="KW-0694">RNA-binding</keyword>
<protein>
    <recommendedName>
        <fullName evidence="4 5">Large ribosomal subunit protein uL5</fullName>
    </recommendedName>
</protein>
<proteinExistence type="inferred from homology"/>
<dbReference type="InterPro" id="IPR031309">
    <property type="entry name" value="Ribosomal_uL5_C"/>
</dbReference>
<keyword evidence="2 5" id="KW-0689">Ribosomal protein</keyword>
<dbReference type="PIRSF" id="PIRSF002161">
    <property type="entry name" value="Ribosomal_L5"/>
    <property type="match status" value="1"/>
</dbReference>
<keyword evidence="5" id="KW-0699">rRNA-binding</keyword>
<evidence type="ECO:0000256" key="6">
    <source>
        <dbReference type="RuleBase" id="RU003930"/>
    </source>
</evidence>
<evidence type="ECO:0000256" key="2">
    <source>
        <dbReference type="ARBA" id="ARBA00022980"/>
    </source>
</evidence>
<evidence type="ECO:0000313" key="9">
    <source>
        <dbReference type="EMBL" id="OGG70607.1"/>
    </source>
</evidence>
<feature type="domain" description="Large ribosomal subunit protein uL5 C-terminal" evidence="8">
    <location>
        <begin position="84"/>
        <end position="176"/>
    </location>
</feature>